<sequence length="229" mass="23858">MRPFGHGGGSRHQQKGAQESSTSQAGTSSSSFVSTLSNALNISTPNASKTTASQTPVYPDAHLSAPAKLGYGEHALGSTSEALRTPTRSREPPPMLSLSGHEAFQSPNAPISPWNTNSMLEVPTGSFAATHGNGSFAGRPSTSAAPDQEWLLSGPSSGRYSNIFDTDPATTSSATATSSASSGSFREHPTRFDRKLVRIDLDGPLLLKLDVSAGNALLVEPSSAQQRPH</sequence>
<evidence type="ECO:0000256" key="1">
    <source>
        <dbReference type="SAM" id="MobiDB-lite"/>
    </source>
</evidence>
<feature type="compositionally biased region" description="Polar residues" evidence="1">
    <location>
        <begin position="154"/>
        <end position="164"/>
    </location>
</feature>
<dbReference type="EMBL" id="CCFA01003618">
    <property type="protein sequence ID" value="CDW98708.1"/>
    <property type="molecule type" value="Genomic_DNA"/>
</dbReference>
<organism evidence="2 3">
    <name type="scientific">Sporisorium scitamineum</name>
    <dbReference type="NCBI Taxonomy" id="49012"/>
    <lineage>
        <taxon>Eukaryota</taxon>
        <taxon>Fungi</taxon>
        <taxon>Dikarya</taxon>
        <taxon>Basidiomycota</taxon>
        <taxon>Ustilaginomycotina</taxon>
        <taxon>Ustilaginomycetes</taxon>
        <taxon>Ustilaginales</taxon>
        <taxon>Ustilaginaceae</taxon>
        <taxon>Sporisorium</taxon>
    </lineage>
</organism>
<feature type="compositionally biased region" description="Polar residues" evidence="1">
    <location>
        <begin position="105"/>
        <end position="117"/>
    </location>
</feature>
<feature type="region of interest" description="Disordered" evidence="1">
    <location>
        <begin position="1"/>
        <end position="117"/>
    </location>
</feature>
<feature type="compositionally biased region" description="Low complexity" evidence="1">
    <location>
        <begin position="20"/>
        <end position="37"/>
    </location>
</feature>
<feature type="compositionally biased region" description="Gly residues" evidence="1">
    <location>
        <begin position="1"/>
        <end position="10"/>
    </location>
</feature>
<feature type="compositionally biased region" description="Polar residues" evidence="1">
    <location>
        <begin position="38"/>
        <end position="56"/>
    </location>
</feature>
<evidence type="ECO:0000313" key="3">
    <source>
        <dbReference type="Proteomes" id="UP000242770"/>
    </source>
</evidence>
<reference evidence="3" key="1">
    <citation type="submission" date="2014-06" db="EMBL/GenBank/DDBJ databases">
        <authorList>
            <person name="Berkman P.J."/>
        </authorList>
    </citation>
    <scope>NUCLEOTIDE SEQUENCE [LARGE SCALE GENOMIC DNA]</scope>
</reference>
<evidence type="ECO:0000313" key="2">
    <source>
        <dbReference type="EMBL" id="CDW98708.1"/>
    </source>
</evidence>
<dbReference type="AlphaFoldDB" id="A0A0F7SCS7"/>
<gene>
    <name evidence="2" type="primary">SSCI60740.1</name>
</gene>
<accession>A0A0F7SCS7</accession>
<feature type="region of interest" description="Disordered" evidence="1">
    <location>
        <begin position="131"/>
        <end position="193"/>
    </location>
</feature>
<name>A0A0F7SCS7_9BASI</name>
<protein>
    <submittedName>
        <fullName evidence="2">Uncharacterized protein</fullName>
    </submittedName>
</protein>
<feature type="compositionally biased region" description="Low complexity" evidence="1">
    <location>
        <begin position="169"/>
        <end position="182"/>
    </location>
</feature>
<proteinExistence type="predicted"/>
<keyword evidence="3" id="KW-1185">Reference proteome</keyword>
<dbReference type="Proteomes" id="UP000242770">
    <property type="component" value="Unassembled WGS sequence"/>
</dbReference>